<comment type="caution">
    <text evidence="10">The sequence shown here is derived from an EMBL/GenBank/DDBJ whole genome shotgun (WGS) entry which is preliminary data.</text>
</comment>
<dbReference type="Pfam" id="PF01494">
    <property type="entry name" value="FAD_binding_3"/>
    <property type="match status" value="1"/>
</dbReference>
<dbReference type="PANTHER" id="PTHR43876">
    <property type="entry name" value="UBIQUINONE BIOSYNTHESIS MONOOXYGENASE COQ6, MITOCHONDRIAL"/>
    <property type="match status" value="1"/>
</dbReference>
<evidence type="ECO:0000256" key="1">
    <source>
        <dbReference type="ARBA" id="ARBA00001974"/>
    </source>
</evidence>
<evidence type="ECO:0000256" key="4">
    <source>
        <dbReference type="ARBA" id="ARBA00022630"/>
    </source>
</evidence>
<dbReference type="Pfam" id="PF01266">
    <property type="entry name" value="DAO"/>
    <property type="match status" value="1"/>
</dbReference>
<protein>
    <submittedName>
        <fullName evidence="10">UbiH/UbiF family hydroxylase</fullName>
    </submittedName>
</protein>
<dbReference type="InterPro" id="IPR002938">
    <property type="entry name" value="FAD-bd"/>
</dbReference>
<dbReference type="Proteomes" id="UP001595791">
    <property type="component" value="Unassembled WGS sequence"/>
</dbReference>
<comment type="similarity">
    <text evidence="3">Belongs to the UbiH/COQ6 family.</text>
</comment>
<dbReference type="RefSeq" id="WP_378166540.1">
    <property type="nucleotide sequence ID" value="NZ_JBHSBU010000001.1"/>
</dbReference>
<dbReference type="Gene3D" id="3.50.50.60">
    <property type="entry name" value="FAD/NAD(P)-binding domain"/>
    <property type="match status" value="2"/>
</dbReference>
<evidence type="ECO:0000256" key="6">
    <source>
        <dbReference type="ARBA" id="ARBA00023002"/>
    </source>
</evidence>
<keyword evidence="4" id="KW-0285">Flavoprotein</keyword>
<evidence type="ECO:0000256" key="7">
    <source>
        <dbReference type="ARBA" id="ARBA00023033"/>
    </source>
</evidence>
<keyword evidence="6" id="KW-0560">Oxidoreductase</keyword>
<feature type="domain" description="FAD-binding" evidence="9">
    <location>
        <begin position="142"/>
        <end position="339"/>
    </location>
</feature>
<evidence type="ECO:0000313" key="11">
    <source>
        <dbReference type="Proteomes" id="UP001595791"/>
    </source>
</evidence>
<sequence length="385" mass="41478">MSSTRYDIAIVGGGLVGASLALALADGRRRVCLIERQTVTAPPADDSWDARVYAISPGSRAFLARFDGFHIPGSRRAPVLAMDVRGDRGGRIRFDALEMAADELAVIVENRCLLWSLWRRFDERIERLTGVTPTAVWIEPDAATLELDDGSSLSARLLVAADGANSWLRREAGIEFERLSYHQHGVVANFQCERDHGSVARQWFRHDGVLAWLPLPGNRLSMVWSTDDAHAKALLDMPLPMLSSTVADAGCRVLGGLTALAPAQAFPLALGRASATIGPRLALVGDAAHTVHPLAGQGVNLGFGDARELADLLASHDGDPGDPLLLARYARGRAEDVRAMQSVCHGLQRLFGHPSGTAAVLRNLGLRLVDGMGPLKRGLMQQAFR</sequence>
<dbReference type="InterPro" id="IPR018168">
    <property type="entry name" value="Ubi_Hdrlase_CS"/>
</dbReference>
<gene>
    <name evidence="10" type="ORF">ACFOW7_17050</name>
</gene>
<keyword evidence="11" id="KW-1185">Reference proteome</keyword>
<proteinExistence type="inferred from homology"/>
<dbReference type="InterPro" id="IPR006076">
    <property type="entry name" value="FAD-dep_OxRdtase"/>
</dbReference>
<evidence type="ECO:0000256" key="3">
    <source>
        <dbReference type="ARBA" id="ARBA00005349"/>
    </source>
</evidence>
<evidence type="ECO:0000256" key="2">
    <source>
        <dbReference type="ARBA" id="ARBA00004749"/>
    </source>
</evidence>
<evidence type="ECO:0000259" key="9">
    <source>
        <dbReference type="Pfam" id="PF01494"/>
    </source>
</evidence>
<dbReference type="NCBIfam" id="NF005788">
    <property type="entry name" value="PRK07608.1-3"/>
    <property type="match status" value="1"/>
</dbReference>
<organism evidence="10 11">
    <name type="scientific">Chitinimonas lacunae</name>
    <dbReference type="NCBI Taxonomy" id="1963018"/>
    <lineage>
        <taxon>Bacteria</taxon>
        <taxon>Pseudomonadati</taxon>
        <taxon>Pseudomonadota</taxon>
        <taxon>Betaproteobacteria</taxon>
        <taxon>Neisseriales</taxon>
        <taxon>Chitinibacteraceae</taxon>
        <taxon>Chitinimonas</taxon>
    </lineage>
</organism>
<dbReference type="SUPFAM" id="SSF51905">
    <property type="entry name" value="FAD/NAD(P)-binding domain"/>
    <property type="match status" value="1"/>
</dbReference>
<reference evidence="11" key="1">
    <citation type="journal article" date="2019" name="Int. J. Syst. Evol. Microbiol.">
        <title>The Global Catalogue of Microorganisms (GCM) 10K type strain sequencing project: providing services to taxonomists for standard genome sequencing and annotation.</title>
        <authorList>
            <consortium name="The Broad Institute Genomics Platform"/>
            <consortium name="The Broad Institute Genome Sequencing Center for Infectious Disease"/>
            <person name="Wu L."/>
            <person name="Ma J."/>
        </authorList>
    </citation>
    <scope>NUCLEOTIDE SEQUENCE [LARGE SCALE GENOMIC DNA]</scope>
    <source>
        <strain evidence="11">LMG 29894</strain>
    </source>
</reference>
<evidence type="ECO:0000313" key="10">
    <source>
        <dbReference type="EMBL" id="MFC4161046.1"/>
    </source>
</evidence>
<dbReference type="NCBIfam" id="TIGR01988">
    <property type="entry name" value="Ubi-OHases"/>
    <property type="match status" value="1"/>
</dbReference>
<comment type="pathway">
    <text evidence="2">Cofactor biosynthesis; ubiquinone biosynthesis.</text>
</comment>
<dbReference type="InterPro" id="IPR051205">
    <property type="entry name" value="UbiH/COQ6_monooxygenase"/>
</dbReference>
<keyword evidence="5" id="KW-0274">FAD</keyword>
<dbReference type="PANTHER" id="PTHR43876:SF7">
    <property type="entry name" value="UBIQUINONE BIOSYNTHESIS MONOOXYGENASE COQ6, MITOCHONDRIAL"/>
    <property type="match status" value="1"/>
</dbReference>
<accession>A0ABV8MUM4</accession>
<feature type="domain" description="FAD dependent oxidoreductase" evidence="8">
    <location>
        <begin position="7"/>
        <end position="37"/>
    </location>
</feature>
<dbReference type="EMBL" id="JBHSBU010000001">
    <property type="protein sequence ID" value="MFC4161046.1"/>
    <property type="molecule type" value="Genomic_DNA"/>
</dbReference>
<dbReference type="PRINTS" id="PR00420">
    <property type="entry name" value="RNGMNOXGNASE"/>
</dbReference>
<dbReference type="InterPro" id="IPR036188">
    <property type="entry name" value="FAD/NAD-bd_sf"/>
</dbReference>
<name>A0ABV8MUM4_9NEIS</name>
<keyword evidence="7" id="KW-0503">Monooxygenase</keyword>
<comment type="cofactor">
    <cofactor evidence="1">
        <name>FAD</name>
        <dbReference type="ChEBI" id="CHEBI:57692"/>
    </cofactor>
</comment>
<evidence type="ECO:0000259" key="8">
    <source>
        <dbReference type="Pfam" id="PF01266"/>
    </source>
</evidence>
<dbReference type="PROSITE" id="PS01304">
    <property type="entry name" value="UBIH"/>
    <property type="match status" value="1"/>
</dbReference>
<evidence type="ECO:0000256" key="5">
    <source>
        <dbReference type="ARBA" id="ARBA00022827"/>
    </source>
</evidence>
<dbReference type="InterPro" id="IPR010971">
    <property type="entry name" value="UbiH/COQ6"/>
</dbReference>